<accession>A0A921KDP1</accession>
<reference evidence="2" key="1">
    <citation type="journal article" date="2021" name="PeerJ">
        <title>Extensive microbial diversity within the chicken gut microbiome revealed by metagenomics and culture.</title>
        <authorList>
            <person name="Gilroy R."/>
            <person name="Ravi A."/>
            <person name="Getino M."/>
            <person name="Pursley I."/>
            <person name="Horton D.L."/>
            <person name="Alikhan N.F."/>
            <person name="Baker D."/>
            <person name="Gharbi K."/>
            <person name="Hall N."/>
            <person name="Watson M."/>
            <person name="Adriaenssens E.M."/>
            <person name="Foster-Nyarko E."/>
            <person name="Jarju S."/>
            <person name="Secka A."/>
            <person name="Antonio M."/>
            <person name="Oren A."/>
            <person name="Chaudhuri R.R."/>
            <person name="La Ragione R."/>
            <person name="Hildebrand F."/>
            <person name="Pallen M.J."/>
        </authorList>
    </citation>
    <scope>NUCLEOTIDE SEQUENCE</scope>
    <source>
        <strain evidence="2">CHK171-7178</strain>
    </source>
</reference>
<proteinExistence type="predicted"/>
<dbReference type="Pfam" id="PF20250">
    <property type="entry name" value="FapA_N"/>
    <property type="match status" value="1"/>
</dbReference>
<name>A0A921KDP1_SPOPS</name>
<dbReference type="Pfam" id="PF03961">
    <property type="entry name" value="FapA"/>
    <property type="match status" value="1"/>
</dbReference>
<evidence type="ECO:0000259" key="1">
    <source>
        <dbReference type="Pfam" id="PF20250"/>
    </source>
</evidence>
<dbReference type="InterPro" id="IPR046866">
    <property type="entry name" value="FapA_N"/>
</dbReference>
<comment type="caution">
    <text evidence="2">The sequence shown here is derived from an EMBL/GenBank/DDBJ whole genome shotgun (WGS) entry which is preliminary data.</text>
</comment>
<dbReference type="InterPro" id="IPR046865">
    <property type="entry name" value="FapA_b_solenoid"/>
</dbReference>
<dbReference type="AlphaFoldDB" id="A0A921KDP1"/>
<evidence type="ECO:0000313" key="3">
    <source>
        <dbReference type="Proteomes" id="UP000698173"/>
    </source>
</evidence>
<feature type="domain" description="Flagellar Assembly Protein A N-terminal region" evidence="1">
    <location>
        <begin position="69"/>
        <end position="227"/>
    </location>
</feature>
<evidence type="ECO:0000313" key="2">
    <source>
        <dbReference type="EMBL" id="HJF32875.1"/>
    </source>
</evidence>
<dbReference type="PANTHER" id="PTHR38032">
    <property type="entry name" value="POLYMERASE-RELATED"/>
    <property type="match status" value="1"/>
</dbReference>
<reference evidence="2" key="2">
    <citation type="submission" date="2021-09" db="EMBL/GenBank/DDBJ databases">
        <authorList>
            <person name="Gilroy R."/>
        </authorList>
    </citation>
    <scope>NUCLEOTIDE SEQUENCE</scope>
    <source>
        <strain evidence="2">CHK171-7178</strain>
    </source>
</reference>
<dbReference type="InterPro" id="IPR005646">
    <property type="entry name" value="FapA"/>
</dbReference>
<gene>
    <name evidence="2" type="ORF">K8V56_14020</name>
</gene>
<protein>
    <submittedName>
        <fullName evidence="2">FapA family protein</fullName>
    </submittedName>
</protein>
<organism evidence="2 3">
    <name type="scientific">Sporosarcina psychrophila</name>
    <name type="common">Bacillus psychrophilus</name>
    <dbReference type="NCBI Taxonomy" id="1476"/>
    <lineage>
        <taxon>Bacteria</taxon>
        <taxon>Bacillati</taxon>
        <taxon>Bacillota</taxon>
        <taxon>Bacilli</taxon>
        <taxon>Bacillales</taxon>
        <taxon>Caryophanaceae</taxon>
        <taxon>Sporosarcina</taxon>
    </lineage>
</organism>
<dbReference type="EMBL" id="DYWT01000222">
    <property type="protein sequence ID" value="HJF32875.1"/>
    <property type="molecule type" value="Genomic_DNA"/>
</dbReference>
<dbReference type="PANTHER" id="PTHR38032:SF1">
    <property type="entry name" value="RNA-BINDING PROTEIN KHPB N-TERMINAL DOMAIN-CONTAINING PROTEIN"/>
    <property type="match status" value="1"/>
</dbReference>
<sequence>MLIQNDYFDLVLEEKTVILRTKKNGFPLKSFDEITREHPRLKILSFPVLRKALTDSEEEHIIGSWLPMIEIAVSSDKMLAQLYINVSTKEFEENKQEILKQAEKELDDAGIIYGRIALQNEAFKPGEPLNAAVGRKPQKGADAAVTYIEIPERRPVIREDGSADYFEMNFVTPVKQGDWLGEKISAQEGIDGKDVLGNVLPAPRGDDEKIYYDKKSVTDKEEMGKIVLRAVHGGALESIDGLIGVGKQLVISGDVGPETGSITFDGSVVVYGTVLAGFSVNATGDISVEGNEGITNAKEIQSSEGDVYIKGGIFGGGMTIVEAQGNIFVKHANNCKLYGKEVHVGLYLLGSEVIAESVFIDKNRGKIIGGEIEALIKIECAFVGNSHERKTILRVKGIDKELIYTEIQEMAKSLKERTGIVEKLEQHALPFRNSGSHLKGPQAEAYEKMLETIESNRDAIVELDREIQVGLRKIKQAVPPQIEVTREAYPGTIIQIGSKSSTLHVTTKGIFEIIDGVLNV</sequence>
<dbReference type="Proteomes" id="UP000698173">
    <property type="component" value="Unassembled WGS sequence"/>
</dbReference>